<dbReference type="InParanoid" id="A0E9H3"/>
<dbReference type="Proteomes" id="UP000000600">
    <property type="component" value="Unassembled WGS sequence"/>
</dbReference>
<dbReference type="AlphaFoldDB" id="A0E9H3"/>
<dbReference type="KEGG" id="ptm:GSPATT00024671001"/>
<gene>
    <name evidence="2" type="ORF">GSPATT00024671001</name>
</gene>
<name>A0E9H3_PARTE</name>
<dbReference type="EMBL" id="CT868665">
    <property type="protein sequence ID" value="CAK91940.1"/>
    <property type="molecule type" value="Genomic_DNA"/>
</dbReference>
<dbReference type="RefSeq" id="XP_001459337.1">
    <property type="nucleotide sequence ID" value="XM_001459300.1"/>
</dbReference>
<protein>
    <submittedName>
        <fullName evidence="2">Uncharacterized protein</fullName>
    </submittedName>
</protein>
<organism evidence="2 3">
    <name type="scientific">Paramecium tetraurelia</name>
    <dbReference type="NCBI Taxonomy" id="5888"/>
    <lineage>
        <taxon>Eukaryota</taxon>
        <taxon>Sar</taxon>
        <taxon>Alveolata</taxon>
        <taxon>Ciliophora</taxon>
        <taxon>Intramacronucleata</taxon>
        <taxon>Oligohymenophorea</taxon>
        <taxon>Peniculida</taxon>
        <taxon>Parameciidae</taxon>
        <taxon>Paramecium</taxon>
    </lineage>
</organism>
<evidence type="ECO:0000313" key="3">
    <source>
        <dbReference type="Proteomes" id="UP000000600"/>
    </source>
</evidence>
<dbReference type="HOGENOM" id="CLU_2228415_0_0_1"/>
<proteinExistence type="predicted"/>
<evidence type="ECO:0000256" key="1">
    <source>
        <dbReference type="SAM" id="MobiDB-lite"/>
    </source>
</evidence>
<accession>A0E9H3</accession>
<feature type="region of interest" description="Disordered" evidence="1">
    <location>
        <begin position="21"/>
        <end position="42"/>
    </location>
</feature>
<keyword evidence="3" id="KW-1185">Reference proteome</keyword>
<dbReference type="GeneID" id="5045122"/>
<sequence>MEDKVKSRKQITLSQTIRMELSQQQEEQKPVEGPQLIKHKPSSYDEETGQLYSFCASTVNQTQQFFRTFSEEHTYLNNQFSFTHKQKVIKYVFDKTMLCLNMQAKK</sequence>
<evidence type="ECO:0000313" key="2">
    <source>
        <dbReference type="EMBL" id="CAK91940.1"/>
    </source>
</evidence>
<reference evidence="2 3" key="1">
    <citation type="journal article" date="2006" name="Nature">
        <title>Global trends of whole-genome duplications revealed by the ciliate Paramecium tetraurelia.</title>
        <authorList>
            <consortium name="Genoscope"/>
            <person name="Aury J.-M."/>
            <person name="Jaillon O."/>
            <person name="Duret L."/>
            <person name="Noel B."/>
            <person name="Jubin C."/>
            <person name="Porcel B.M."/>
            <person name="Segurens B."/>
            <person name="Daubin V."/>
            <person name="Anthouard V."/>
            <person name="Aiach N."/>
            <person name="Arnaiz O."/>
            <person name="Billaut A."/>
            <person name="Beisson J."/>
            <person name="Blanc I."/>
            <person name="Bouhouche K."/>
            <person name="Camara F."/>
            <person name="Duharcourt S."/>
            <person name="Guigo R."/>
            <person name="Gogendeau D."/>
            <person name="Katinka M."/>
            <person name="Keller A.-M."/>
            <person name="Kissmehl R."/>
            <person name="Klotz C."/>
            <person name="Koll F."/>
            <person name="Le Moue A."/>
            <person name="Lepere C."/>
            <person name="Malinsky S."/>
            <person name="Nowacki M."/>
            <person name="Nowak J.K."/>
            <person name="Plattner H."/>
            <person name="Poulain J."/>
            <person name="Ruiz F."/>
            <person name="Serrano V."/>
            <person name="Zagulski M."/>
            <person name="Dessen P."/>
            <person name="Betermier M."/>
            <person name="Weissenbach J."/>
            <person name="Scarpelli C."/>
            <person name="Schachter V."/>
            <person name="Sperling L."/>
            <person name="Meyer E."/>
            <person name="Cohen J."/>
            <person name="Wincker P."/>
        </authorList>
    </citation>
    <scope>NUCLEOTIDE SEQUENCE [LARGE SCALE GENOMIC DNA]</scope>
    <source>
        <strain evidence="2 3">Stock d4-2</strain>
    </source>
</reference>